<keyword evidence="1" id="KW-0808">Transferase</keyword>
<dbReference type="InterPro" id="IPR000182">
    <property type="entry name" value="GNAT_dom"/>
</dbReference>
<dbReference type="SUPFAM" id="SSF55729">
    <property type="entry name" value="Acyl-CoA N-acyltransferases (Nat)"/>
    <property type="match status" value="1"/>
</dbReference>
<dbReference type="Pfam" id="PF00583">
    <property type="entry name" value="Acetyltransf_1"/>
    <property type="match status" value="1"/>
</dbReference>
<evidence type="ECO:0000256" key="1">
    <source>
        <dbReference type="ARBA" id="ARBA00022679"/>
    </source>
</evidence>
<keyword evidence="5" id="KW-1185">Reference proteome</keyword>
<dbReference type="AlphaFoldDB" id="A0A928VQK0"/>
<dbReference type="GO" id="GO:0016747">
    <property type="term" value="F:acyltransferase activity, transferring groups other than amino-acyl groups"/>
    <property type="evidence" value="ECO:0007669"/>
    <property type="project" value="InterPro"/>
</dbReference>
<dbReference type="Proteomes" id="UP000625316">
    <property type="component" value="Unassembled WGS sequence"/>
</dbReference>
<gene>
    <name evidence="4" type="ORF">IQ266_13640</name>
</gene>
<organism evidence="4 5">
    <name type="scientific">Romeriopsis navalis LEGE 11480</name>
    <dbReference type="NCBI Taxonomy" id="2777977"/>
    <lineage>
        <taxon>Bacteria</taxon>
        <taxon>Bacillati</taxon>
        <taxon>Cyanobacteriota</taxon>
        <taxon>Cyanophyceae</taxon>
        <taxon>Leptolyngbyales</taxon>
        <taxon>Leptolyngbyaceae</taxon>
        <taxon>Romeriopsis</taxon>
        <taxon>Romeriopsis navalis</taxon>
    </lineage>
</organism>
<protein>
    <submittedName>
        <fullName evidence="4">GNAT family N-acetyltransferase</fullName>
    </submittedName>
</protein>
<keyword evidence="2" id="KW-0012">Acyltransferase</keyword>
<feature type="domain" description="N-acetyltransferase" evidence="3">
    <location>
        <begin position="8"/>
        <end position="153"/>
    </location>
</feature>
<dbReference type="Gene3D" id="3.40.630.30">
    <property type="match status" value="1"/>
</dbReference>
<dbReference type="RefSeq" id="WP_264325603.1">
    <property type="nucleotide sequence ID" value="NZ_JADEXQ010000044.1"/>
</dbReference>
<sequence length="153" mass="17222">MDFPVNGYTIQRGSTLDRALLSKFMGITYEELFPGNPLTHLGHTVEQYFSSDTPLWWVFDASQTAIGCLWVGIAIDQSSGVRHAHIFLLYVHPEHRRRGIATAMMQCATAWAQARGDQQIGLQVFANNQPAVQLYQSLGYKIEAYSMLKQLEA</sequence>
<reference evidence="4" key="1">
    <citation type="submission" date="2020-10" db="EMBL/GenBank/DDBJ databases">
        <authorList>
            <person name="Castelo-Branco R."/>
            <person name="Eusebio N."/>
            <person name="Adriana R."/>
            <person name="Vieira A."/>
            <person name="Brugerolle De Fraissinette N."/>
            <person name="Rezende De Castro R."/>
            <person name="Schneider M.P."/>
            <person name="Vasconcelos V."/>
            <person name="Leao P.N."/>
        </authorList>
    </citation>
    <scope>NUCLEOTIDE SEQUENCE</scope>
    <source>
        <strain evidence="4">LEGE 11480</strain>
    </source>
</reference>
<evidence type="ECO:0000256" key="2">
    <source>
        <dbReference type="ARBA" id="ARBA00023315"/>
    </source>
</evidence>
<evidence type="ECO:0000313" key="4">
    <source>
        <dbReference type="EMBL" id="MBE9030775.1"/>
    </source>
</evidence>
<evidence type="ECO:0000313" key="5">
    <source>
        <dbReference type="Proteomes" id="UP000625316"/>
    </source>
</evidence>
<dbReference type="InterPro" id="IPR050832">
    <property type="entry name" value="Bact_Acetyltransf"/>
</dbReference>
<evidence type="ECO:0000259" key="3">
    <source>
        <dbReference type="PROSITE" id="PS51186"/>
    </source>
</evidence>
<dbReference type="EMBL" id="JADEXQ010000044">
    <property type="protein sequence ID" value="MBE9030775.1"/>
    <property type="molecule type" value="Genomic_DNA"/>
</dbReference>
<dbReference type="PROSITE" id="PS51186">
    <property type="entry name" value="GNAT"/>
    <property type="match status" value="1"/>
</dbReference>
<dbReference type="CDD" id="cd04301">
    <property type="entry name" value="NAT_SF"/>
    <property type="match status" value="1"/>
</dbReference>
<dbReference type="InterPro" id="IPR016181">
    <property type="entry name" value="Acyl_CoA_acyltransferase"/>
</dbReference>
<comment type="caution">
    <text evidence="4">The sequence shown here is derived from an EMBL/GenBank/DDBJ whole genome shotgun (WGS) entry which is preliminary data.</text>
</comment>
<accession>A0A928VQK0</accession>
<dbReference type="PANTHER" id="PTHR43877">
    <property type="entry name" value="AMINOALKYLPHOSPHONATE N-ACETYLTRANSFERASE-RELATED-RELATED"/>
    <property type="match status" value="1"/>
</dbReference>
<name>A0A928VQK0_9CYAN</name>
<proteinExistence type="predicted"/>